<dbReference type="Pfam" id="PF04727">
    <property type="entry name" value="ELMO_CED12"/>
    <property type="match status" value="1"/>
</dbReference>
<sequence length="156" mass="17604">MITRKSELERTCTSSKTANGDFRQFSAFHQTLRSSLPLHGGNIVPVGVIMNRKTPEPTPQETILNEIMCVKKITATSPSFPTLRQFVHTFGDLRVFGALVEQYRMKPYSRDNPDHEAKLLKLWDLMMPGQLRRGGRFSDDWAAIGFQGLPPPDLSS</sequence>
<evidence type="ECO:0000259" key="1">
    <source>
        <dbReference type="PROSITE" id="PS51335"/>
    </source>
</evidence>
<comment type="caution">
    <text evidence="2">The sequence shown here is derived from an EMBL/GenBank/DDBJ whole genome shotgun (WGS) entry which is preliminary data.</text>
</comment>
<evidence type="ECO:0000313" key="2">
    <source>
        <dbReference type="EMBL" id="KAJ4461562.1"/>
    </source>
</evidence>
<keyword evidence="3" id="KW-1185">Reference proteome</keyword>
<accession>A0ABQ8UQX8</accession>
<feature type="domain" description="ELMO" evidence="1">
    <location>
        <begin position="114"/>
        <end position="156"/>
    </location>
</feature>
<organism evidence="2 3">
    <name type="scientific">Paratrimastix pyriformis</name>
    <dbReference type="NCBI Taxonomy" id="342808"/>
    <lineage>
        <taxon>Eukaryota</taxon>
        <taxon>Metamonada</taxon>
        <taxon>Preaxostyla</taxon>
        <taxon>Paratrimastigidae</taxon>
        <taxon>Paratrimastix</taxon>
    </lineage>
</organism>
<evidence type="ECO:0000313" key="3">
    <source>
        <dbReference type="Proteomes" id="UP001141327"/>
    </source>
</evidence>
<reference evidence="2" key="1">
    <citation type="journal article" date="2022" name="bioRxiv">
        <title>Genomics of Preaxostyla Flagellates Illuminates Evolutionary Transitions and the Path Towards Mitochondrial Loss.</title>
        <authorList>
            <person name="Novak L.V.F."/>
            <person name="Treitli S.C."/>
            <person name="Pyrih J."/>
            <person name="Halakuc P."/>
            <person name="Pipaliya S.V."/>
            <person name="Vacek V."/>
            <person name="Brzon O."/>
            <person name="Soukal P."/>
            <person name="Eme L."/>
            <person name="Dacks J.B."/>
            <person name="Karnkowska A."/>
            <person name="Elias M."/>
            <person name="Hampl V."/>
        </authorList>
    </citation>
    <scope>NUCLEOTIDE SEQUENCE</scope>
    <source>
        <strain evidence="2">RCP-MX</strain>
    </source>
</reference>
<dbReference type="InterPro" id="IPR006816">
    <property type="entry name" value="ELMO_dom"/>
</dbReference>
<name>A0ABQ8UQX8_9EUKA</name>
<dbReference type="Proteomes" id="UP001141327">
    <property type="component" value="Unassembled WGS sequence"/>
</dbReference>
<dbReference type="EMBL" id="JAPMOS010000007">
    <property type="protein sequence ID" value="KAJ4461562.1"/>
    <property type="molecule type" value="Genomic_DNA"/>
</dbReference>
<protein>
    <recommendedName>
        <fullName evidence="1">ELMO domain-containing protein</fullName>
    </recommendedName>
</protein>
<dbReference type="PROSITE" id="PS51335">
    <property type="entry name" value="ELMO"/>
    <property type="match status" value="1"/>
</dbReference>
<gene>
    <name evidence="2" type="ORF">PAPYR_2157</name>
</gene>
<proteinExistence type="predicted"/>